<dbReference type="Gene3D" id="3.40.50.300">
    <property type="entry name" value="P-loop containing nucleotide triphosphate hydrolases"/>
    <property type="match status" value="1"/>
</dbReference>
<evidence type="ECO:0000313" key="17">
    <source>
        <dbReference type="EMBL" id="OBZ70588.1"/>
    </source>
</evidence>
<dbReference type="GO" id="GO:0006310">
    <property type="term" value="P:DNA recombination"/>
    <property type="evidence" value="ECO:0007669"/>
    <property type="project" value="TreeGrafter"/>
</dbReference>
<evidence type="ECO:0000256" key="3">
    <source>
        <dbReference type="ARBA" id="ARBA00012891"/>
    </source>
</evidence>
<dbReference type="PROSITE" id="PS51999">
    <property type="entry name" value="ZF_GRF"/>
    <property type="match status" value="1"/>
</dbReference>
<feature type="domain" description="CCHC-type" evidence="13">
    <location>
        <begin position="1183"/>
        <end position="1197"/>
    </location>
</feature>
<dbReference type="GO" id="GO:0008270">
    <property type="term" value="F:zinc ion binding"/>
    <property type="evidence" value="ECO:0007669"/>
    <property type="project" value="UniProtKB-KW"/>
</dbReference>
<evidence type="ECO:0000256" key="4">
    <source>
        <dbReference type="ARBA" id="ARBA00022664"/>
    </source>
</evidence>
<evidence type="ECO:0000256" key="7">
    <source>
        <dbReference type="ARBA" id="ARBA00022833"/>
    </source>
</evidence>
<comment type="similarity">
    <text evidence="2">Belongs to the type IA topoisomerase family.</text>
</comment>
<dbReference type="InterPro" id="IPR053940">
    <property type="entry name" value="UTP25_NTPase-like"/>
</dbReference>
<evidence type="ECO:0000259" key="14">
    <source>
        <dbReference type="PROSITE" id="PS50880"/>
    </source>
</evidence>
<feature type="domain" description="GRF-type" evidence="15">
    <location>
        <begin position="1081"/>
        <end position="1121"/>
    </location>
</feature>
<keyword evidence="8" id="KW-0799">Topoisomerase</keyword>
<dbReference type="Proteomes" id="UP000092993">
    <property type="component" value="Unassembled WGS sequence"/>
</dbReference>
<dbReference type="Gene3D" id="1.10.460.10">
    <property type="entry name" value="Topoisomerase I, domain 2"/>
    <property type="match status" value="1"/>
</dbReference>
<dbReference type="PANTHER" id="PTHR11390:SF21">
    <property type="entry name" value="DNA TOPOISOMERASE 3-ALPHA"/>
    <property type="match status" value="1"/>
</dbReference>
<dbReference type="InterPro" id="IPR003602">
    <property type="entry name" value="Topo_IA_DNA-bd_dom"/>
</dbReference>
<dbReference type="InterPro" id="IPR027417">
    <property type="entry name" value="P-loop_NTPase"/>
</dbReference>
<dbReference type="CDD" id="cd00186">
    <property type="entry name" value="TOP1Ac"/>
    <property type="match status" value="1"/>
</dbReference>
<evidence type="ECO:0000259" key="13">
    <source>
        <dbReference type="PROSITE" id="PS50158"/>
    </source>
</evidence>
<organism evidence="17 18">
    <name type="scientific">Grifola frondosa</name>
    <name type="common">Maitake</name>
    <name type="synonym">Polyporus frondosus</name>
    <dbReference type="NCBI Taxonomy" id="5627"/>
    <lineage>
        <taxon>Eukaryota</taxon>
        <taxon>Fungi</taxon>
        <taxon>Dikarya</taxon>
        <taxon>Basidiomycota</taxon>
        <taxon>Agaricomycotina</taxon>
        <taxon>Agaricomycetes</taxon>
        <taxon>Polyporales</taxon>
        <taxon>Grifolaceae</taxon>
        <taxon>Grifola</taxon>
    </lineage>
</organism>
<keyword evidence="4" id="KW-0507">mRNA processing</keyword>
<dbReference type="PROSITE" id="PS00396">
    <property type="entry name" value="TOPO_IA_1"/>
    <property type="match status" value="1"/>
</dbReference>
<dbReference type="InterPro" id="IPR023405">
    <property type="entry name" value="Topo_IA_core_domain"/>
</dbReference>
<evidence type="ECO:0000256" key="11">
    <source>
        <dbReference type="PROSITE-ProRule" id="PRU00047"/>
    </source>
</evidence>
<dbReference type="InterPro" id="IPR013824">
    <property type="entry name" value="Topo_IA_cen_sub1"/>
</dbReference>
<proteinExistence type="inferred from homology"/>
<dbReference type="AlphaFoldDB" id="A0A1C7M1I3"/>
<dbReference type="Gene3D" id="2.70.20.10">
    <property type="entry name" value="Topoisomerase I, domain 3"/>
    <property type="match status" value="1"/>
</dbReference>
<dbReference type="SMART" id="SM00437">
    <property type="entry name" value="TOP1Ac"/>
    <property type="match status" value="1"/>
</dbReference>
<keyword evidence="10 17" id="KW-0413">Isomerase</keyword>
<feature type="region of interest" description="Disordered" evidence="12">
    <location>
        <begin position="1229"/>
        <end position="1260"/>
    </location>
</feature>
<dbReference type="FunFam" id="3.40.50.140:FF:000005">
    <property type="entry name" value="DNA topoisomerase"/>
    <property type="match status" value="1"/>
</dbReference>
<dbReference type="Pfam" id="PF01751">
    <property type="entry name" value="Toprim"/>
    <property type="match status" value="1"/>
</dbReference>
<dbReference type="GO" id="GO:0003677">
    <property type="term" value="F:DNA binding"/>
    <property type="evidence" value="ECO:0007669"/>
    <property type="project" value="UniProtKB-KW"/>
</dbReference>
<accession>A0A1C7M1I3</accession>
<dbReference type="GO" id="GO:0006397">
    <property type="term" value="P:mRNA processing"/>
    <property type="evidence" value="ECO:0007669"/>
    <property type="project" value="UniProtKB-KW"/>
</dbReference>
<dbReference type="InterPro" id="IPR013826">
    <property type="entry name" value="Topo_IA_cen_sub3"/>
</dbReference>
<dbReference type="InterPro" id="IPR003601">
    <property type="entry name" value="Topo_IA_2"/>
</dbReference>
<dbReference type="SMART" id="SM00343">
    <property type="entry name" value="ZnF_C2HC"/>
    <property type="match status" value="2"/>
</dbReference>
<feature type="compositionally biased region" description="Low complexity" evidence="12">
    <location>
        <begin position="1232"/>
        <end position="1241"/>
    </location>
</feature>
<dbReference type="OrthoDB" id="10264378at2759"/>
<sequence length="1275" mass="144077">MDTHPSLREILTLHALNHITKKRRRVLKNNERIAHASKSGAEAPEDVQDQGFTRPSVLILLPFRSFALRWLDALIAYTPSPTYQIENHSRFQAEYGLPPSAIDKLATADPGTYPPDHVEMFKGNVDDSFRVGVKLTRKSVKLFSEFYGCDLIIASPLGLRMSIEKENSADFLSSIEILIVDQLDALTMQNWEHLQFVFSHLNQLPKESHDVDFSRIKPWYLEGHAPYLRQTVLLSAYETPETRALFNNCLKNVAGKVRTERKWAPVDVPEGIDQNFVQFDCGNSKEEPDKRFEYFTTQMLPAILKSAVQSINTAIFIPSSFDFIRVQNYFRKNVGASFAVLSEYASNQDISRARQAFFGGKKAFLLISERFHFFRRYKIRGIRNLVFYGPPGHPQFYTEFLSYPFLDEGVEASDITCRVLYSKYDWLRLERIAGTEGASELIKRGQKPSIAKAITQILSGGQFSTRPTGNNYTKNFDFDYPQSNAFFTVTSVSGHLMEYNFHETHAKWNSCDPLALFDAPIKTFIKDDLKAIAQNLRNEAKRSQRLMIWTDCDREGENIGAEIADVCRKAQRNIVVKRARFSAIIAQQIHNAAQHPVELDMAQAKAVEARIMLDLRIGSAFTRLQTLNLQPRFDVLKEVISYGPCQFPTLGFVVSRYNQVKEFVPELFWYIFLSLSRQSSSGRPAEETVFTWRRGHMFEFDAAINLYEAVLDAPVARVAKVTTKDTKKWKPLPLTTVELQKAGSRLLKISPKKVLDIAERLYQQGFLSYPRTETDQFDAQFDFMTLIGKQTADTEWGTFATSLQNGGFGTPRKGKKDDKAHPPIHPTAHAPALGGDEKRVYEYIARRFLACCSKDALGWETTVDVEYGSEYFYATGLIIRERNYLDVFTYDKWSDKELPNFQEGEEFVPTADLVTLMDKNGIGTDATIAQHIQTVVDRNYVIERMQGATKYLIPSTLGIGLVEGYNEIGFDRSLSKPQLRRETERRIVGICEGTTTMHEMLTESIEQYKEMFMRTKIEFQKLVQSVGNRIQGNGNGADLDIDLDEDDDSDQYWDDPPQPPPPPQPVRAPRSAPVATNVPMCDCKVPAVERTVTKESVNKGRRFYCCGNVPSCTFFLFADGPSSVSTSFQAASSTAASGSKSSWRRAGRMFQLWTGRTLDDLLSTPAEARQELRNEFGQHLGACFTCGKEGHMSSSCPHKNADRRTNQTHASGIICFTCNEPGHYSNACPSTSAGLSRSGSKAGKRGRGRGAKTASSRGKKSQVLLPRMIIRFFVR</sequence>
<dbReference type="GO" id="GO:0031422">
    <property type="term" value="C:RecQ family helicase-topoisomerase III complex"/>
    <property type="evidence" value="ECO:0007669"/>
    <property type="project" value="TreeGrafter"/>
</dbReference>
<dbReference type="GO" id="GO:0003917">
    <property type="term" value="F:DNA topoisomerase type I (single strand cut, ATP-independent) activity"/>
    <property type="evidence" value="ECO:0007669"/>
    <property type="project" value="UniProtKB-EC"/>
</dbReference>
<dbReference type="GO" id="GO:0005634">
    <property type="term" value="C:nucleus"/>
    <property type="evidence" value="ECO:0007669"/>
    <property type="project" value="TreeGrafter"/>
</dbReference>
<dbReference type="Pfam" id="PF06862">
    <property type="entry name" value="Utp25_C"/>
    <property type="match status" value="1"/>
</dbReference>
<feature type="compositionally biased region" description="Pro residues" evidence="12">
    <location>
        <begin position="1056"/>
        <end position="1066"/>
    </location>
</feature>
<evidence type="ECO:0000259" key="16">
    <source>
        <dbReference type="PROSITE" id="PS52039"/>
    </source>
</evidence>
<feature type="compositionally biased region" description="Acidic residues" evidence="12">
    <location>
        <begin position="1039"/>
        <end position="1053"/>
    </location>
</feature>
<feature type="region of interest" description="Disordered" evidence="12">
    <location>
        <begin position="1033"/>
        <end position="1073"/>
    </location>
</feature>
<dbReference type="PROSITE" id="PS50158">
    <property type="entry name" value="ZF_CCHC"/>
    <property type="match status" value="2"/>
</dbReference>
<dbReference type="InterPro" id="IPR023406">
    <property type="entry name" value="Topo_IA_AS"/>
</dbReference>
<feature type="domain" description="Toprim" evidence="14">
    <location>
        <begin position="518"/>
        <end position="582"/>
    </location>
</feature>
<dbReference type="Gene3D" id="3.40.50.140">
    <property type="match status" value="1"/>
</dbReference>
<feature type="region of interest" description="Disordered" evidence="12">
    <location>
        <begin position="807"/>
        <end position="831"/>
    </location>
</feature>
<dbReference type="InterPro" id="IPR036875">
    <property type="entry name" value="Znf_CCHC_sf"/>
</dbReference>
<evidence type="ECO:0000259" key="15">
    <source>
        <dbReference type="PROSITE" id="PS51999"/>
    </source>
</evidence>
<dbReference type="InterPro" id="IPR001878">
    <property type="entry name" value="Znf_CCHC"/>
</dbReference>
<dbReference type="Pfam" id="PF06839">
    <property type="entry name" value="Zn_ribbon_GRF"/>
    <property type="match status" value="1"/>
</dbReference>
<evidence type="ECO:0000256" key="5">
    <source>
        <dbReference type="ARBA" id="ARBA00022723"/>
    </source>
</evidence>
<dbReference type="Gene3D" id="1.10.290.10">
    <property type="entry name" value="Topoisomerase I, domain 4"/>
    <property type="match status" value="1"/>
</dbReference>
<dbReference type="InterPro" id="IPR010666">
    <property type="entry name" value="Znf_GRF"/>
</dbReference>
<comment type="caution">
    <text evidence="17">The sequence shown here is derived from an EMBL/GenBank/DDBJ whole genome shotgun (WGS) entry which is preliminary data.</text>
</comment>
<keyword evidence="18" id="KW-1185">Reference proteome</keyword>
<protein>
    <recommendedName>
        <fullName evidence="3">DNA topoisomerase</fullName>
        <ecNumber evidence="3">5.6.2.1</ecNumber>
    </recommendedName>
</protein>
<evidence type="ECO:0000256" key="9">
    <source>
        <dbReference type="ARBA" id="ARBA00023125"/>
    </source>
</evidence>
<keyword evidence="9" id="KW-0238">DNA-binding</keyword>
<evidence type="ECO:0000313" key="18">
    <source>
        <dbReference type="Proteomes" id="UP000092993"/>
    </source>
</evidence>
<dbReference type="EMBL" id="LUGG01000013">
    <property type="protein sequence ID" value="OBZ70588.1"/>
    <property type="molecule type" value="Genomic_DNA"/>
</dbReference>
<evidence type="ECO:0000256" key="1">
    <source>
        <dbReference type="ARBA" id="ARBA00000213"/>
    </source>
</evidence>
<dbReference type="EC" id="5.6.2.1" evidence="3"/>
<comment type="catalytic activity">
    <reaction evidence="1">
        <text>ATP-independent breakage of single-stranded DNA, followed by passage and rejoining.</text>
        <dbReference type="EC" id="5.6.2.1"/>
    </reaction>
</comment>
<evidence type="ECO:0000256" key="6">
    <source>
        <dbReference type="ARBA" id="ARBA00022771"/>
    </source>
</evidence>
<evidence type="ECO:0000256" key="8">
    <source>
        <dbReference type="ARBA" id="ARBA00023029"/>
    </source>
</evidence>
<evidence type="ECO:0000256" key="10">
    <source>
        <dbReference type="ARBA" id="ARBA00023235"/>
    </source>
</evidence>
<keyword evidence="7" id="KW-0862">Zinc</keyword>
<name>A0A1C7M1I3_GRIFR</name>
<dbReference type="InterPro" id="IPR053939">
    <property type="entry name" value="UTP25_C"/>
</dbReference>
<dbReference type="Gene3D" id="4.10.60.10">
    <property type="entry name" value="Zinc finger, CCHC-type"/>
    <property type="match status" value="1"/>
</dbReference>
<dbReference type="Pfam" id="PF00098">
    <property type="entry name" value="zf-CCHC"/>
    <property type="match status" value="2"/>
</dbReference>
<reference evidence="17 18" key="1">
    <citation type="submission" date="2016-03" db="EMBL/GenBank/DDBJ databases">
        <title>Whole genome sequencing of Grifola frondosa 9006-11.</title>
        <authorList>
            <person name="Min B."/>
            <person name="Park H."/>
            <person name="Kim J.-G."/>
            <person name="Cho H."/>
            <person name="Oh Y.-L."/>
            <person name="Kong W.-S."/>
            <person name="Choi I.-G."/>
        </authorList>
    </citation>
    <scope>NUCLEOTIDE SEQUENCE [LARGE SCALE GENOMIC DNA]</scope>
    <source>
        <strain evidence="17 18">9006-11</strain>
    </source>
</reference>
<dbReference type="SMART" id="SM00436">
    <property type="entry name" value="TOP1Bc"/>
    <property type="match status" value="1"/>
</dbReference>
<dbReference type="InterPro" id="IPR006171">
    <property type="entry name" value="TOPRIM_dom"/>
</dbReference>
<dbReference type="CDD" id="cd03362">
    <property type="entry name" value="TOPRIM_TopoIA_TopoIII"/>
    <property type="match status" value="1"/>
</dbReference>
<dbReference type="STRING" id="5627.A0A1C7M1I3"/>
<dbReference type="InterPro" id="IPR013825">
    <property type="entry name" value="Topo_IA_cen_sub2"/>
</dbReference>
<dbReference type="SUPFAM" id="SSF56712">
    <property type="entry name" value="Prokaryotic type I DNA topoisomerase"/>
    <property type="match status" value="1"/>
</dbReference>
<gene>
    <name evidence="17" type="primary">top3</name>
    <name evidence="17" type="ORF">A0H81_09178</name>
</gene>
<dbReference type="InterPro" id="IPR013497">
    <property type="entry name" value="Topo_IA_cen"/>
</dbReference>
<dbReference type="FunFam" id="1.10.290.10:FF:000001">
    <property type="entry name" value="DNA topoisomerase"/>
    <property type="match status" value="1"/>
</dbReference>
<dbReference type="Pfam" id="PF01131">
    <property type="entry name" value="Topoisom_bac"/>
    <property type="match status" value="1"/>
</dbReference>
<dbReference type="GO" id="GO:0006281">
    <property type="term" value="P:DNA repair"/>
    <property type="evidence" value="ECO:0007669"/>
    <property type="project" value="TreeGrafter"/>
</dbReference>
<feature type="domain" description="Topo IA-type catalytic" evidence="16">
    <location>
        <begin position="600"/>
        <end position="1012"/>
    </location>
</feature>
<evidence type="ECO:0000256" key="12">
    <source>
        <dbReference type="SAM" id="MobiDB-lite"/>
    </source>
</evidence>
<dbReference type="PROSITE" id="PS52039">
    <property type="entry name" value="TOPO_IA_2"/>
    <property type="match status" value="1"/>
</dbReference>
<dbReference type="SMART" id="SM00493">
    <property type="entry name" value="TOPRIM"/>
    <property type="match status" value="1"/>
</dbReference>
<dbReference type="Pfam" id="PF22916">
    <property type="entry name" value="UTP25_NTPase-like"/>
    <property type="match status" value="1"/>
</dbReference>
<dbReference type="PRINTS" id="PR00417">
    <property type="entry name" value="PRTPISMRASEI"/>
</dbReference>
<keyword evidence="6 11" id="KW-0863">Zinc-finger</keyword>
<dbReference type="PANTHER" id="PTHR11390">
    <property type="entry name" value="PROKARYOTIC DNA TOPOISOMERASE"/>
    <property type="match status" value="1"/>
</dbReference>
<dbReference type="InterPro" id="IPR034144">
    <property type="entry name" value="TOPRIM_TopoIII"/>
</dbReference>
<dbReference type="InterPro" id="IPR000380">
    <property type="entry name" value="Topo_IA"/>
</dbReference>
<dbReference type="SUPFAM" id="SSF57756">
    <property type="entry name" value="Retrovirus zinc finger-like domains"/>
    <property type="match status" value="1"/>
</dbReference>
<evidence type="ECO:0000256" key="2">
    <source>
        <dbReference type="ARBA" id="ARBA00009446"/>
    </source>
</evidence>
<feature type="domain" description="CCHC-type" evidence="13">
    <location>
        <begin position="1215"/>
        <end position="1230"/>
    </location>
</feature>
<dbReference type="GO" id="GO:0006265">
    <property type="term" value="P:DNA topological change"/>
    <property type="evidence" value="ECO:0007669"/>
    <property type="project" value="InterPro"/>
</dbReference>
<keyword evidence="5" id="KW-0479">Metal-binding</keyword>
<dbReference type="PROSITE" id="PS50880">
    <property type="entry name" value="TOPRIM"/>
    <property type="match status" value="1"/>
</dbReference>